<evidence type="ECO:0000313" key="3">
    <source>
        <dbReference type="Proteomes" id="UP000565711"/>
    </source>
</evidence>
<proteinExistence type="predicted"/>
<dbReference type="InterPro" id="IPR007278">
    <property type="entry name" value="DUF397"/>
</dbReference>
<dbReference type="RefSeq" id="WP_067879386.1">
    <property type="nucleotide sequence ID" value="NZ_JAAXOP010000022.1"/>
</dbReference>
<dbReference type="Proteomes" id="UP000565711">
    <property type="component" value="Unassembled WGS sequence"/>
</dbReference>
<reference evidence="2 3" key="1">
    <citation type="submission" date="2020-04" db="EMBL/GenBank/DDBJ databases">
        <title>MicrobeNet Type strains.</title>
        <authorList>
            <person name="Nicholson A.C."/>
        </authorList>
    </citation>
    <scope>NUCLEOTIDE SEQUENCE [LARGE SCALE GENOMIC DNA]</scope>
    <source>
        <strain evidence="2 3">JCM 12354</strain>
    </source>
</reference>
<name>A0A846Y7V2_9NOCA</name>
<keyword evidence="3" id="KW-1185">Reference proteome</keyword>
<feature type="domain" description="DUF397" evidence="1">
    <location>
        <begin position="5"/>
        <end position="62"/>
    </location>
</feature>
<gene>
    <name evidence="2" type="ORF">HGA08_27485</name>
</gene>
<accession>A0A846Y7V2</accession>
<protein>
    <submittedName>
        <fullName evidence="2">DUF397 domain-containing protein</fullName>
    </submittedName>
</protein>
<organism evidence="2 3">
    <name type="scientific">Nocardia vermiculata</name>
    <dbReference type="NCBI Taxonomy" id="257274"/>
    <lineage>
        <taxon>Bacteria</taxon>
        <taxon>Bacillati</taxon>
        <taxon>Actinomycetota</taxon>
        <taxon>Actinomycetes</taxon>
        <taxon>Mycobacteriales</taxon>
        <taxon>Nocardiaceae</taxon>
        <taxon>Nocardia</taxon>
    </lineage>
</organism>
<dbReference type="AlphaFoldDB" id="A0A846Y7V2"/>
<sequence length="128" mass="13917">MGDMTWRKASYSGNNNNCVEVAFDDGRVMIRDSKYLRAGLDPEAQPIISVTVAQWRDFLDVVAGRSTDSSEPAIAVRADGSATLISSGGVCLDYTPTEWLYFASAVTEGEFDDLANEWKTPADQLTGV</sequence>
<comment type="caution">
    <text evidence="2">The sequence shown here is derived from an EMBL/GenBank/DDBJ whole genome shotgun (WGS) entry which is preliminary data.</text>
</comment>
<dbReference type="EMBL" id="JAAXOP010000022">
    <property type="protein sequence ID" value="NKY53942.1"/>
    <property type="molecule type" value="Genomic_DNA"/>
</dbReference>
<evidence type="ECO:0000313" key="2">
    <source>
        <dbReference type="EMBL" id="NKY53942.1"/>
    </source>
</evidence>
<dbReference type="Pfam" id="PF04149">
    <property type="entry name" value="DUF397"/>
    <property type="match status" value="1"/>
</dbReference>
<evidence type="ECO:0000259" key="1">
    <source>
        <dbReference type="Pfam" id="PF04149"/>
    </source>
</evidence>